<dbReference type="EMBL" id="BAABRN010000148">
    <property type="protein sequence ID" value="GAA5504520.1"/>
    <property type="molecule type" value="Genomic_DNA"/>
</dbReference>
<reference evidence="2 3" key="1">
    <citation type="submission" date="2024-02" db="EMBL/GenBank/DDBJ databases">
        <title>Deinococcus xinjiangensis NBRC 107630.</title>
        <authorList>
            <person name="Ichikawa N."/>
            <person name="Katano-Makiyama Y."/>
            <person name="Hidaka K."/>
        </authorList>
    </citation>
    <scope>NUCLEOTIDE SEQUENCE [LARGE SCALE GENOMIC DNA]</scope>
    <source>
        <strain evidence="2 3">NBRC 107630</strain>
    </source>
</reference>
<proteinExistence type="predicted"/>
<dbReference type="Proteomes" id="UP001458946">
    <property type="component" value="Unassembled WGS sequence"/>
</dbReference>
<feature type="region of interest" description="Disordered" evidence="1">
    <location>
        <begin position="59"/>
        <end position="80"/>
    </location>
</feature>
<organism evidence="2 3">
    <name type="scientific">Deinococcus xinjiangensis</name>
    <dbReference type="NCBI Taxonomy" id="457454"/>
    <lineage>
        <taxon>Bacteria</taxon>
        <taxon>Thermotogati</taxon>
        <taxon>Deinococcota</taxon>
        <taxon>Deinococci</taxon>
        <taxon>Deinococcales</taxon>
        <taxon>Deinococcaceae</taxon>
        <taxon>Deinococcus</taxon>
    </lineage>
</organism>
<accession>A0ABP9VIX5</accession>
<sequence>MPRKQAVNSTITRMDGFVDRALAEGWTIKPYGRDFDLPPSALALVLWETVLREPLNDAVRDQVLDDRREPADDFERDRIE</sequence>
<comment type="caution">
    <text evidence="2">The sequence shown here is derived from an EMBL/GenBank/DDBJ whole genome shotgun (WGS) entry which is preliminary data.</text>
</comment>
<keyword evidence="3" id="KW-1185">Reference proteome</keyword>
<protein>
    <submittedName>
        <fullName evidence="2">Uncharacterized protein</fullName>
    </submittedName>
</protein>
<evidence type="ECO:0000313" key="2">
    <source>
        <dbReference type="EMBL" id="GAA5504520.1"/>
    </source>
</evidence>
<evidence type="ECO:0000313" key="3">
    <source>
        <dbReference type="Proteomes" id="UP001458946"/>
    </source>
</evidence>
<gene>
    <name evidence="2" type="ORF">Dxin01_04295</name>
</gene>
<evidence type="ECO:0000256" key="1">
    <source>
        <dbReference type="SAM" id="MobiDB-lite"/>
    </source>
</evidence>
<name>A0ABP9VIX5_9DEIO</name>